<proteinExistence type="predicted"/>
<dbReference type="AlphaFoldDB" id="A0A6G1EMM1"/>
<name>A0A6G1EMM1_9ORYZ</name>
<reference evidence="2 3" key="1">
    <citation type="submission" date="2019-11" db="EMBL/GenBank/DDBJ databases">
        <title>Whole genome sequence of Oryza granulata.</title>
        <authorList>
            <person name="Li W."/>
        </authorList>
    </citation>
    <scope>NUCLEOTIDE SEQUENCE [LARGE SCALE GENOMIC DNA]</scope>
    <source>
        <strain evidence="3">cv. Menghai</strain>
        <tissue evidence="2">Leaf</tissue>
    </source>
</reference>
<keyword evidence="1" id="KW-0472">Membrane</keyword>
<feature type="transmembrane region" description="Helical" evidence="1">
    <location>
        <begin position="76"/>
        <end position="93"/>
    </location>
</feature>
<keyword evidence="1" id="KW-0812">Transmembrane</keyword>
<evidence type="ECO:0000313" key="2">
    <source>
        <dbReference type="EMBL" id="KAF0925876.1"/>
    </source>
</evidence>
<comment type="caution">
    <text evidence="2">The sequence shown here is derived from an EMBL/GenBank/DDBJ whole genome shotgun (WGS) entry which is preliminary data.</text>
</comment>
<keyword evidence="1" id="KW-1133">Transmembrane helix</keyword>
<sequence length="108" mass="11731">MAVATPIRRHGVQFHAALQPPGWMPRPRDWLAALLAADPSAAAVTRDQAGKAMLYLIVSMCTFANVLAVGDGIDGGCASRVVALFAAAIGYLRRRRLPAHGIRRHRYR</sequence>
<accession>A0A6G1EMM1</accession>
<feature type="transmembrane region" description="Helical" evidence="1">
    <location>
        <begin position="52"/>
        <end position="70"/>
    </location>
</feature>
<organism evidence="2 3">
    <name type="scientific">Oryza meyeriana var. granulata</name>
    <dbReference type="NCBI Taxonomy" id="110450"/>
    <lineage>
        <taxon>Eukaryota</taxon>
        <taxon>Viridiplantae</taxon>
        <taxon>Streptophyta</taxon>
        <taxon>Embryophyta</taxon>
        <taxon>Tracheophyta</taxon>
        <taxon>Spermatophyta</taxon>
        <taxon>Magnoliopsida</taxon>
        <taxon>Liliopsida</taxon>
        <taxon>Poales</taxon>
        <taxon>Poaceae</taxon>
        <taxon>BOP clade</taxon>
        <taxon>Oryzoideae</taxon>
        <taxon>Oryzeae</taxon>
        <taxon>Oryzinae</taxon>
        <taxon>Oryza</taxon>
        <taxon>Oryza meyeriana</taxon>
    </lineage>
</organism>
<gene>
    <name evidence="2" type="ORF">E2562_018680</name>
</gene>
<protein>
    <recommendedName>
        <fullName evidence="4">PGG domain-containing protein</fullName>
    </recommendedName>
</protein>
<keyword evidence="3" id="KW-1185">Reference proteome</keyword>
<evidence type="ECO:0008006" key="4">
    <source>
        <dbReference type="Google" id="ProtNLM"/>
    </source>
</evidence>
<dbReference type="EMBL" id="SPHZ02000003">
    <property type="protein sequence ID" value="KAF0925876.1"/>
    <property type="molecule type" value="Genomic_DNA"/>
</dbReference>
<dbReference type="Proteomes" id="UP000479710">
    <property type="component" value="Unassembled WGS sequence"/>
</dbReference>
<evidence type="ECO:0000313" key="3">
    <source>
        <dbReference type="Proteomes" id="UP000479710"/>
    </source>
</evidence>
<evidence type="ECO:0000256" key="1">
    <source>
        <dbReference type="SAM" id="Phobius"/>
    </source>
</evidence>